<organism evidence="2">
    <name type="scientific">Salvia splendens</name>
    <name type="common">Scarlet sage</name>
    <dbReference type="NCBI Taxonomy" id="180675"/>
    <lineage>
        <taxon>Eukaryota</taxon>
        <taxon>Viridiplantae</taxon>
        <taxon>Streptophyta</taxon>
        <taxon>Embryophyta</taxon>
        <taxon>Tracheophyta</taxon>
        <taxon>Spermatophyta</taxon>
        <taxon>Magnoliopsida</taxon>
        <taxon>eudicotyledons</taxon>
        <taxon>Gunneridae</taxon>
        <taxon>Pentapetalae</taxon>
        <taxon>asterids</taxon>
        <taxon>lamiids</taxon>
        <taxon>Lamiales</taxon>
        <taxon>Lamiaceae</taxon>
        <taxon>Nepetoideae</taxon>
        <taxon>Mentheae</taxon>
        <taxon>Salviinae</taxon>
        <taxon>Salvia</taxon>
        <taxon>Salvia subgen. Calosphace</taxon>
        <taxon>core Calosphace</taxon>
    </lineage>
</organism>
<evidence type="ECO:0000259" key="1">
    <source>
        <dbReference type="PROSITE" id="PS50222"/>
    </source>
</evidence>
<keyword evidence="3" id="KW-1185">Reference proteome</keyword>
<dbReference type="Proteomes" id="UP000298416">
    <property type="component" value="Unassembled WGS sequence"/>
</dbReference>
<dbReference type="AlphaFoldDB" id="A0A8X8YCE7"/>
<dbReference type="GO" id="GO:0005509">
    <property type="term" value="F:calcium ion binding"/>
    <property type="evidence" value="ECO:0007669"/>
    <property type="project" value="InterPro"/>
</dbReference>
<evidence type="ECO:0000313" key="3">
    <source>
        <dbReference type="Proteomes" id="UP000298416"/>
    </source>
</evidence>
<dbReference type="InterPro" id="IPR011992">
    <property type="entry name" value="EF-hand-dom_pair"/>
</dbReference>
<dbReference type="InterPro" id="IPR002048">
    <property type="entry name" value="EF_hand_dom"/>
</dbReference>
<dbReference type="PROSITE" id="PS50222">
    <property type="entry name" value="EF_HAND_2"/>
    <property type="match status" value="1"/>
</dbReference>
<gene>
    <name evidence="2" type="ORF">SASPL_108523</name>
</gene>
<evidence type="ECO:0000313" key="2">
    <source>
        <dbReference type="EMBL" id="KAG6430455.1"/>
    </source>
</evidence>
<protein>
    <recommendedName>
        <fullName evidence="1">EF-hand domain-containing protein</fullName>
    </recommendedName>
</protein>
<accession>A0A8X8YCE7</accession>
<dbReference type="SUPFAM" id="SSF47473">
    <property type="entry name" value="EF-hand"/>
    <property type="match status" value="1"/>
</dbReference>
<proteinExistence type="predicted"/>
<name>A0A8X8YCE7_SALSN</name>
<dbReference type="Pfam" id="PF13499">
    <property type="entry name" value="EF-hand_7"/>
    <property type="match status" value="1"/>
</dbReference>
<reference evidence="2" key="2">
    <citation type="submission" date="2020-08" db="EMBL/GenBank/DDBJ databases">
        <title>Plant Genome Project.</title>
        <authorList>
            <person name="Zhang R.-G."/>
        </authorList>
    </citation>
    <scope>NUCLEOTIDE SEQUENCE</scope>
    <source>
        <strain evidence="2">Huo1</strain>
        <tissue evidence="2">Leaf</tissue>
    </source>
</reference>
<dbReference type="EMBL" id="PNBA02000003">
    <property type="protein sequence ID" value="KAG6430455.1"/>
    <property type="molecule type" value="Genomic_DNA"/>
</dbReference>
<reference evidence="2" key="1">
    <citation type="submission" date="2018-01" db="EMBL/GenBank/DDBJ databases">
        <authorList>
            <person name="Mao J.F."/>
        </authorList>
    </citation>
    <scope>NUCLEOTIDE SEQUENCE</scope>
    <source>
        <strain evidence="2">Huo1</strain>
        <tissue evidence="2">Leaf</tissue>
    </source>
</reference>
<dbReference type="Gene3D" id="1.10.238.10">
    <property type="entry name" value="EF-hand"/>
    <property type="match status" value="1"/>
</dbReference>
<feature type="domain" description="EF-hand" evidence="1">
    <location>
        <begin position="2"/>
        <end position="37"/>
    </location>
</feature>
<comment type="caution">
    <text evidence="2">The sequence shown here is derived from an EMBL/GenBank/DDBJ whole genome shotgun (WGS) entry which is preliminary data.</text>
</comment>
<sequence>MEKVEQYERVFSRFNSDGDGRISPEKLHCIASIGGGMVAAEAEVAVVLSDSEGDGLLSLEDFMKVVKGAGEEEKQSDLKAAFEL</sequence>